<dbReference type="Proteomes" id="UP000230002">
    <property type="component" value="Unassembled WGS sequence"/>
</dbReference>
<keyword evidence="4 6" id="KW-1133">Transmembrane helix</keyword>
<evidence type="ECO:0000256" key="3">
    <source>
        <dbReference type="ARBA" id="ARBA00022692"/>
    </source>
</evidence>
<dbReference type="PANTHER" id="PTHR23511">
    <property type="entry name" value="SYNAPTIC VESICLE GLYCOPROTEIN 2"/>
    <property type="match status" value="1"/>
</dbReference>
<dbReference type="EMBL" id="AYKW01000045">
    <property type="protein sequence ID" value="PIL26122.1"/>
    <property type="molecule type" value="Genomic_DNA"/>
</dbReference>
<dbReference type="PANTHER" id="PTHR23511:SF12">
    <property type="entry name" value="TRANSPORTER, PUTATIVE (AFU_ORTHOLOGUE AFUA_7G01740)-RELATED"/>
    <property type="match status" value="1"/>
</dbReference>
<evidence type="ECO:0000256" key="1">
    <source>
        <dbReference type="ARBA" id="ARBA00004141"/>
    </source>
</evidence>
<comment type="caution">
    <text evidence="7">The sequence shown here is derived from an EMBL/GenBank/DDBJ whole genome shotgun (WGS) entry which is preliminary data.</text>
</comment>
<organism evidence="7 8">
    <name type="scientific">Ganoderma sinense ZZ0214-1</name>
    <dbReference type="NCBI Taxonomy" id="1077348"/>
    <lineage>
        <taxon>Eukaryota</taxon>
        <taxon>Fungi</taxon>
        <taxon>Dikarya</taxon>
        <taxon>Basidiomycota</taxon>
        <taxon>Agaricomycotina</taxon>
        <taxon>Agaricomycetes</taxon>
        <taxon>Polyporales</taxon>
        <taxon>Polyporaceae</taxon>
        <taxon>Ganoderma</taxon>
    </lineage>
</organism>
<dbReference type="OrthoDB" id="3936150at2759"/>
<protein>
    <submittedName>
        <fullName evidence="7">MFS general substrate transporter</fullName>
    </submittedName>
</protein>
<evidence type="ECO:0000256" key="6">
    <source>
        <dbReference type="SAM" id="Phobius"/>
    </source>
</evidence>
<dbReference type="GO" id="GO:0016020">
    <property type="term" value="C:membrane"/>
    <property type="evidence" value="ECO:0007669"/>
    <property type="project" value="UniProtKB-SubCell"/>
</dbReference>
<dbReference type="Gene3D" id="1.20.1250.20">
    <property type="entry name" value="MFS general substrate transporter like domains"/>
    <property type="match status" value="1"/>
</dbReference>
<feature type="transmembrane region" description="Helical" evidence="6">
    <location>
        <begin position="45"/>
        <end position="65"/>
    </location>
</feature>
<comment type="subcellular location">
    <subcellularLocation>
        <location evidence="1">Membrane</location>
        <topology evidence="1">Multi-pass membrane protein</topology>
    </subcellularLocation>
</comment>
<sequence>MAVYVHARASGPELTPRRRGQIMYGVLYAISPELFPAKDRGTGNGLTATATRVFGIIAPVIALYANLETAVPVYVSGALIIGSGAIALLLPYEPRGKASI</sequence>
<name>A0A2G8RX92_9APHY</name>
<dbReference type="InterPro" id="IPR036259">
    <property type="entry name" value="MFS_trans_sf"/>
</dbReference>
<feature type="transmembrane region" description="Helical" evidence="6">
    <location>
        <begin position="71"/>
        <end position="92"/>
    </location>
</feature>
<evidence type="ECO:0000256" key="4">
    <source>
        <dbReference type="ARBA" id="ARBA00022989"/>
    </source>
</evidence>
<evidence type="ECO:0000313" key="8">
    <source>
        <dbReference type="Proteomes" id="UP000230002"/>
    </source>
</evidence>
<keyword evidence="5 6" id="KW-0472">Membrane</keyword>
<gene>
    <name evidence="7" type="ORF">GSI_11877</name>
</gene>
<evidence type="ECO:0000313" key="7">
    <source>
        <dbReference type="EMBL" id="PIL26122.1"/>
    </source>
</evidence>
<proteinExistence type="predicted"/>
<reference evidence="7 8" key="1">
    <citation type="journal article" date="2015" name="Sci. Rep.">
        <title>Chromosome-level genome map provides insights into diverse defense mechanisms in the medicinal fungus Ganoderma sinense.</title>
        <authorList>
            <person name="Zhu Y."/>
            <person name="Xu J."/>
            <person name="Sun C."/>
            <person name="Zhou S."/>
            <person name="Xu H."/>
            <person name="Nelson D.R."/>
            <person name="Qian J."/>
            <person name="Song J."/>
            <person name="Luo H."/>
            <person name="Xiang L."/>
            <person name="Li Y."/>
            <person name="Xu Z."/>
            <person name="Ji A."/>
            <person name="Wang L."/>
            <person name="Lu S."/>
            <person name="Hayward A."/>
            <person name="Sun W."/>
            <person name="Li X."/>
            <person name="Schwartz D.C."/>
            <person name="Wang Y."/>
            <person name="Chen S."/>
        </authorList>
    </citation>
    <scope>NUCLEOTIDE SEQUENCE [LARGE SCALE GENOMIC DNA]</scope>
    <source>
        <strain evidence="7 8">ZZ0214-1</strain>
    </source>
</reference>
<keyword evidence="3 6" id="KW-0812">Transmembrane</keyword>
<keyword evidence="2" id="KW-0813">Transport</keyword>
<keyword evidence="8" id="KW-1185">Reference proteome</keyword>
<accession>A0A2G8RX92</accession>
<dbReference type="SUPFAM" id="SSF103473">
    <property type="entry name" value="MFS general substrate transporter"/>
    <property type="match status" value="1"/>
</dbReference>
<dbReference type="STRING" id="1077348.A0A2G8RX92"/>
<dbReference type="AlphaFoldDB" id="A0A2G8RX92"/>
<evidence type="ECO:0000256" key="2">
    <source>
        <dbReference type="ARBA" id="ARBA00022448"/>
    </source>
</evidence>
<evidence type="ECO:0000256" key="5">
    <source>
        <dbReference type="ARBA" id="ARBA00023136"/>
    </source>
</evidence>